<dbReference type="RefSeq" id="WP_379677464.1">
    <property type="nucleotide sequence ID" value="NZ_JBHLWP010000003.1"/>
</dbReference>
<accession>A0ABV6FB17</accession>
<protein>
    <submittedName>
        <fullName evidence="3">PilZ domain-containing protein</fullName>
    </submittedName>
</protein>
<dbReference type="Proteomes" id="UP001589773">
    <property type="component" value="Unassembled WGS sequence"/>
</dbReference>
<evidence type="ECO:0000313" key="4">
    <source>
        <dbReference type="Proteomes" id="UP001589773"/>
    </source>
</evidence>
<name>A0ABV6FB17_9BURK</name>
<dbReference type="Pfam" id="PF07238">
    <property type="entry name" value="PilZ"/>
    <property type="match status" value="1"/>
</dbReference>
<gene>
    <name evidence="3" type="ORF">ACFFJK_02250</name>
</gene>
<keyword evidence="4" id="KW-1185">Reference proteome</keyword>
<dbReference type="EMBL" id="JBHLWP010000003">
    <property type="protein sequence ID" value="MFC0250698.1"/>
    <property type="molecule type" value="Genomic_DNA"/>
</dbReference>
<comment type="caution">
    <text evidence="3">The sequence shown here is derived from an EMBL/GenBank/DDBJ whole genome shotgun (WGS) entry which is preliminary data.</text>
</comment>
<proteinExistence type="predicted"/>
<evidence type="ECO:0000259" key="2">
    <source>
        <dbReference type="Pfam" id="PF07238"/>
    </source>
</evidence>
<feature type="region of interest" description="Disordered" evidence="1">
    <location>
        <begin position="1"/>
        <end position="33"/>
    </location>
</feature>
<evidence type="ECO:0000313" key="3">
    <source>
        <dbReference type="EMBL" id="MFC0250698.1"/>
    </source>
</evidence>
<dbReference type="Gene3D" id="2.40.10.220">
    <property type="entry name" value="predicted glycosyltransferase like domains"/>
    <property type="match status" value="1"/>
</dbReference>
<dbReference type="InterPro" id="IPR009875">
    <property type="entry name" value="PilZ_domain"/>
</dbReference>
<sequence length="130" mass="13922">MEFPREMPGTASPETAKSAARRRAADTEQRDAPRRICRVSAMVQALGQAPQAGRTVDLGPAGVAVLIPRALKAGSACRVSFKLYLHGALQHISADAEVSNSVFLSTSVRVGLRFTSLDEQTRGKLSAFVR</sequence>
<reference evidence="3 4" key="1">
    <citation type="submission" date="2024-09" db="EMBL/GenBank/DDBJ databases">
        <authorList>
            <person name="Sun Q."/>
            <person name="Mori K."/>
        </authorList>
    </citation>
    <scope>NUCLEOTIDE SEQUENCE [LARGE SCALE GENOMIC DNA]</scope>
    <source>
        <strain evidence="3 4">CCM 7792</strain>
    </source>
</reference>
<dbReference type="SUPFAM" id="SSF141371">
    <property type="entry name" value="PilZ domain-like"/>
    <property type="match status" value="1"/>
</dbReference>
<organism evidence="3 4">
    <name type="scientific">Massilia consociata</name>
    <dbReference type="NCBI Taxonomy" id="760117"/>
    <lineage>
        <taxon>Bacteria</taxon>
        <taxon>Pseudomonadati</taxon>
        <taxon>Pseudomonadota</taxon>
        <taxon>Betaproteobacteria</taxon>
        <taxon>Burkholderiales</taxon>
        <taxon>Oxalobacteraceae</taxon>
        <taxon>Telluria group</taxon>
        <taxon>Massilia</taxon>
    </lineage>
</organism>
<feature type="domain" description="PilZ" evidence="2">
    <location>
        <begin position="28"/>
        <end position="129"/>
    </location>
</feature>
<feature type="compositionally biased region" description="Basic and acidic residues" evidence="1">
    <location>
        <begin position="23"/>
        <end position="33"/>
    </location>
</feature>
<evidence type="ECO:0000256" key="1">
    <source>
        <dbReference type="SAM" id="MobiDB-lite"/>
    </source>
</evidence>